<keyword evidence="2" id="KW-0472">Membrane</keyword>
<dbReference type="STRING" id="47855.GA0070606_1312"/>
<feature type="transmembrane region" description="Helical" evidence="2">
    <location>
        <begin position="45"/>
        <end position="64"/>
    </location>
</feature>
<proteinExistence type="predicted"/>
<evidence type="ECO:0000256" key="1">
    <source>
        <dbReference type="SAM" id="MobiDB-lite"/>
    </source>
</evidence>
<evidence type="ECO:0000313" key="4">
    <source>
        <dbReference type="Proteomes" id="UP000199001"/>
    </source>
</evidence>
<organism evidence="3 4">
    <name type="scientific">Micromonospora citrea</name>
    <dbReference type="NCBI Taxonomy" id="47855"/>
    <lineage>
        <taxon>Bacteria</taxon>
        <taxon>Bacillati</taxon>
        <taxon>Actinomycetota</taxon>
        <taxon>Actinomycetes</taxon>
        <taxon>Micromonosporales</taxon>
        <taxon>Micromonosporaceae</taxon>
        <taxon>Micromonospora</taxon>
    </lineage>
</organism>
<accession>A0A1C6U3L7</accession>
<dbReference type="AlphaFoldDB" id="A0A1C6U3L7"/>
<keyword evidence="4" id="KW-1185">Reference proteome</keyword>
<sequence length="65" mass="7014">MQERPPDGPLPAAHPVPGARARQPDGDQVPCPPRPQRAPLTRRQYAYGLTVALLVLVLVAVGILR</sequence>
<name>A0A1C6U3L7_9ACTN</name>
<evidence type="ECO:0000256" key="2">
    <source>
        <dbReference type="SAM" id="Phobius"/>
    </source>
</evidence>
<protein>
    <submittedName>
        <fullName evidence="3">Uncharacterized protein</fullName>
    </submittedName>
</protein>
<dbReference type="RefSeq" id="WP_245724591.1">
    <property type="nucleotide sequence ID" value="NZ_FMHZ01000002.1"/>
</dbReference>
<keyword evidence="2" id="KW-1133">Transmembrane helix</keyword>
<reference evidence="4" key="1">
    <citation type="submission" date="2016-06" db="EMBL/GenBank/DDBJ databases">
        <authorList>
            <person name="Varghese N."/>
            <person name="Submissions Spin"/>
        </authorList>
    </citation>
    <scope>NUCLEOTIDE SEQUENCE [LARGE SCALE GENOMIC DNA]</scope>
    <source>
        <strain evidence="4">DSM 43903</strain>
    </source>
</reference>
<keyword evidence="2" id="KW-0812">Transmembrane</keyword>
<dbReference type="EMBL" id="FMHZ01000002">
    <property type="protein sequence ID" value="SCL48459.1"/>
    <property type="molecule type" value="Genomic_DNA"/>
</dbReference>
<feature type="region of interest" description="Disordered" evidence="1">
    <location>
        <begin position="1"/>
        <end position="39"/>
    </location>
</feature>
<evidence type="ECO:0000313" key="3">
    <source>
        <dbReference type="EMBL" id="SCL48459.1"/>
    </source>
</evidence>
<gene>
    <name evidence="3" type="ORF">GA0070606_1312</name>
</gene>
<dbReference type="Proteomes" id="UP000199001">
    <property type="component" value="Unassembled WGS sequence"/>
</dbReference>